<keyword evidence="3" id="KW-1185">Reference proteome</keyword>
<proteinExistence type="predicted"/>
<reference evidence="2 3" key="1">
    <citation type="submission" date="2019-06" db="EMBL/GenBank/DDBJ databases">
        <title>Echinicola alkalisoli sp. nov. isolated from saline soil.</title>
        <authorList>
            <person name="Sun J.-Q."/>
            <person name="Xu L."/>
        </authorList>
    </citation>
    <scope>NUCLEOTIDE SEQUENCE [LARGE SCALE GENOMIC DNA]</scope>
    <source>
        <strain evidence="2 3">LN3S3</strain>
    </source>
</reference>
<organism evidence="2 3">
    <name type="scientific">Echinicola soli</name>
    <dbReference type="NCBI Taxonomy" id="2591634"/>
    <lineage>
        <taxon>Bacteria</taxon>
        <taxon>Pseudomonadati</taxon>
        <taxon>Bacteroidota</taxon>
        <taxon>Cytophagia</taxon>
        <taxon>Cytophagales</taxon>
        <taxon>Cyclobacteriaceae</taxon>
        <taxon>Echinicola</taxon>
    </lineage>
</organism>
<dbReference type="OrthoDB" id="833511at2"/>
<gene>
    <name evidence="2" type="ORF">FKX85_04800</name>
</gene>
<feature type="region of interest" description="Disordered" evidence="1">
    <location>
        <begin position="85"/>
        <end position="105"/>
    </location>
</feature>
<accession>A0A514CEZ5</accession>
<evidence type="ECO:0000313" key="3">
    <source>
        <dbReference type="Proteomes" id="UP000316614"/>
    </source>
</evidence>
<dbReference type="InterPro" id="IPR025316">
    <property type="entry name" value="DUF4221"/>
</dbReference>
<dbReference type="Pfam" id="PF13970">
    <property type="entry name" value="DUF4221"/>
    <property type="match status" value="1"/>
</dbReference>
<name>A0A514CEZ5_9BACT</name>
<evidence type="ECO:0000256" key="1">
    <source>
        <dbReference type="SAM" id="MobiDB-lite"/>
    </source>
</evidence>
<dbReference type="Proteomes" id="UP000316614">
    <property type="component" value="Chromosome"/>
</dbReference>
<feature type="compositionally biased region" description="Basic and acidic residues" evidence="1">
    <location>
        <begin position="85"/>
        <end position="96"/>
    </location>
</feature>
<dbReference type="AlphaFoldDB" id="A0A514CEZ5"/>
<dbReference type="KEGG" id="echi:FKX85_04800"/>
<protein>
    <submittedName>
        <fullName evidence="2">DUF4221 domain-containing protein</fullName>
    </submittedName>
</protein>
<sequence length="204" mass="23664">MRRPSWVGVIDVQNKSLNRIPISGLDEMKKFRVFHKTEYGSSASYPGVDIAMQDDSLMIAPKGINAVYIYDLSADSLSSYHFHSEITPDRQTDNPKSEVSSQEEFREISKKRTMEVRFEMPLFDPENELYYRFTKGVAREVGDGELEADYVLTVFDHKMNPLFETKDIPLNRHPGKCFVKNGLIYIFQNVNDEMGFVRFKIKEE</sequence>
<dbReference type="EMBL" id="CP041253">
    <property type="protein sequence ID" value="QDH78393.1"/>
    <property type="molecule type" value="Genomic_DNA"/>
</dbReference>
<evidence type="ECO:0000313" key="2">
    <source>
        <dbReference type="EMBL" id="QDH78393.1"/>
    </source>
</evidence>